<accession>A0A971CXX9</accession>
<feature type="domain" description="ABC transporter" evidence="6">
    <location>
        <begin position="44"/>
        <end position="283"/>
    </location>
</feature>
<dbReference type="GO" id="GO:0043190">
    <property type="term" value="C:ATP-binding cassette (ABC) transporter complex"/>
    <property type="evidence" value="ECO:0007669"/>
    <property type="project" value="TreeGrafter"/>
</dbReference>
<dbReference type="InterPro" id="IPR003593">
    <property type="entry name" value="AAA+_ATPase"/>
</dbReference>
<dbReference type="InterPro" id="IPR027417">
    <property type="entry name" value="P-loop_NTPase"/>
</dbReference>
<dbReference type="Gene3D" id="3.40.50.300">
    <property type="entry name" value="P-loop containing nucleotide triphosphate hydrolases"/>
    <property type="match status" value="2"/>
</dbReference>
<protein>
    <submittedName>
        <fullName evidence="7">Energy-coupling factor ABC transporter ATP-binding protein</fullName>
    </submittedName>
</protein>
<evidence type="ECO:0000256" key="1">
    <source>
        <dbReference type="ARBA" id="ARBA00005417"/>
    </source>
</evidence>
<evidence type="ECO:0000259" key="6">
    <source>
        <dbReference type="PROSITE" id="PS50893"/>
    </source>
</evidence>
<comment type="caution">
    <text evidence="7">The sequence shown here is derived from an EMBL/GenBank/DDBJ whole genome shotgun (WGS) entry which is preliminary data.</text>
</comment>
<keyword evidence="3" id="KW-0547">Nucleotide-binding</keyword>
<dbReference type="GO" id="GO:0005524">
    <property type="term" value="F:ATP binding"/>
    <property type="evidence" value="ECO:0007669"/>
    <property type="project" value="UniProtKB-KW"/>
</dbReference>
<sequence>MTSSSAPTPVATIDHVSFWYGADPAQRSTYYSPATPETASPESAHTLHEGSSSPRSDAPTLNDITLDIAPGTVTLLCGASGSGKTSALQLLNGLVPHFHHGTITGAVRVSDLDIGSADIGTCGEVSATVFQNPKTQFFTSAVRSELAFRMENHGVPQEAMNASVKSTAEESGIGYLLERQLKQMSGGELQKVACAQAISAHTPLLLFDEPTSNLSVEAIEDFTAMLTRLKHQGRTIVIAEHRLYFLRGLIDQAVLLEGGRIVKRMSGQSFFSQSDDERRKAGLRTLFRPSLKSRTTQQGAGSSISTTARESTGLRLEHVHFSYDSKPILDIDHAEFPKGSISALVGANGAGKSTLARLICGLLKEDKHSSITFDGKAVSPKQRTAISYIVMQDVHRQLFADSVKAEVTLGLKDADRAGSDSTRVLKELDLDAYASRHPLSLSGGQKQRLVIASAIVCDKRVYVFDEPTSGVDYRHLTAISERLRALASQGAVVIVITHDIELLESCADRIVRLHSLREDGIAGGDGEPQLSTETVARPHCDQ</sequence>
<evidence type="ECO:0000256" key="3">
    <source>
        <dbReference type="ARBA" id="ARBA00022741"/>
    </source>
</evidence>
<dbReference type="RefSeq" id="WP_273172473.1">
    <property type="nucleotide sequence ID" value="NZ_JAAXZR010000007.1"/>
</dbReference>
<dbReference type="Proteomes" id="UP000767327">
    <property type="component" value="Unassembled WGS sequence"/>
</dbReference>
<name>A0A971CXX9_9BIFI</name>
<comment type="similarity">
    <text evidence="1">Belongs to the ABC transporter superfamily.</text>
</comment>
<dbReference type="PROSITE" id="PS50893">
    <property type="entry name" value="ABC_TRANSPORTER_2"/>
    <property type="match status" value="2"/>
</dbReference>
<dbReference type="AlphaFoldDB" id="A0A971CXX9"/>
<gene>
    <name evidence="7" type="ORF">GXW98_01615</name>
</gene>
<feature type="region of interest" description="Disordered" evidence="5">
    <location>
        <begin position="30"/>
        <end position="62"/>
    </location>
</feature>
<organism evidence="7 8">
    <name type="scientific">Bifidobacterium crudilactis</name>
    <dbReference type="NCBI Taxonomy" id="327277"/>
    <lineage>
        <taxon>Bacteria</taxon>
        <taxon>Bacillati</taxon>
        <taxon>Actinomycetota</taxon>
        <taxon>Actinomycetes</taxon>
        <taxon>Bifidobacteriales</taxon>
        <taxon>Bifidobacteriaceae</taxon>
        <taxon>Bifidobacterium</taxon>
    </lineage>
</organism>
<reference evidence="7" key="1">
    <citation type="journal article" date="2020" name="Biotechnol. Biofuels">
        <title>New insights from the biogas microbiome by comprehensive genome-resolved metagenomics of nearly 1600 species originating from multiple anaerobic digesters.</title>
        <authorList>
            <person name="Campanaro S."/>
            <person name="Treu L."/>
            <person name="Rodriguez-R L.M."/>
            <person name="Kovalovszki A."/>
            <person name="Ziels R.M."/>
            <person name="Maus I."/>
            <person name="Zhu X."/>
            <person name="Kougias P.G."/>
            <person name="Basile A."/>
            <person name="Luo G."/>
            <person name="Schluter A."/>
            <person name="Konstantinidis K.T."/>
            <person name="Angelidaki I."/>
        </authorList>
    </citation>
    <scope>NUCLEOTIDE SEQUENCE</scope>
    <source>
        <strain evidence="7">AS01afH2WH_6</strain>
    </source>
</reference>
<dbReference type="CDD" id="cd03226">
    <property type="entry name" value="ABC_cobalt_CbiO_domain2"/>
    <property type="match status" value="1"/>
</dbReference>
<reference evidence="7" key="2">
    <citation type="submission" date="2020-01" db="EMBL/GenBank/DDBJ databases">
        <authorList>
            <person name="Campanaro S."/>
        </authorList>
    </citation>
    <scope>NUCLEOTIDE SEQUENCE</scope>
    <source>
        <strain evidence="7">AS01afH2WH_6</strain>
    </source>
</reference>
<dbReference type="GO" id="GO:0016887">
    <property type="term" value="F:ATP hydrolysis activity"/>
    <property type="evidence" value="ECO:0007669"/>
    <property type="project" value="InterPro"/>
</dbReference>
<evidence type="ECO:0000313" key="8">
    <source>
        <dbReference type="Proteomes" id="UP000767327"/>
    </source>
</evidence>
<dbReference type="CDD" id="cd03225">
    <property type="entry name" value="ABC_cobalt_CbiO_domain1"/>
    <property type="match status" value="1"/>
</dbReference>
<dbReference type="InterPro" id="IPR003439">
    <property type="entry name" value="ABC_transporter-like_ATP-bd"/>
</dbReference>
<dbReference type="InterPro" id="IPR015856">
    <property type="entry name" value="ABC_transpr_CbiO/EcfA_su"/>
</dbReference>
<evidence type="ECO:0000313" key="7">
    <source>
        <dbReference type="EMBL" id="NLT78971.1"/>
    </source>
</evidence>
<keyword evidence="4 7" id="KW-0067">ATP-binding</keyword>
<evidence type="ECO:0000256" key="2">
    <source>
        <dbReference type="ARBA" id="ARBA00022448"/>
    </source>
</evidence>
<dbReference type="SMART" id="SM00382">
    <property type="entry name" value="AAA"/>
    <property type="match status" value="2"/>
</dbReference>
<dbReference type="InterPro" id="IPR050095">
    <property type="entry name" value="ECF_ABC_transporter_ATP-bd"/>
</dbReference>
<dbReference type="PANTHER" id="PTHR43553">
    <property type="entry name" value="HEAVY METAL TRANSPORTER"/>
    <property type="match status" value="1"/>
</dbReference>
<dbReference type="PROSITE" id="PS00211">
    <property type="entry name" value="ABC_TRANSPORTER_1"/>
    <property type="match status" value="1"/>
</dbReference>
<evidence type="ECO:0000256" key="4">
    <source>
        <dbReference type="ARBA" id="ARBA00022840"/>
    </source>
</evidence>
<dbReference type="GO" id="GO:0042626">
    <property type="term" value="F:ATPase-coupled transmembrane transporter activity"/>
    <property type="evidence" value="ECO:0007669"/>
    <property type="project" value="TreeGrafter"/>
</dbReference>
<dbReference type="Pfam" id="PF00005">
    <property type="entry name" value="ABC_tran"/>
    <property type="match status" value="2"/>
</dbReference>
<dbReference type="InterPro" id="IPR017871">
    <property type="entry name" value="ABC_transporter-like_CS"/>
</dbReference>
<keyword evidence="2" id="KW-0813">Transport</keyword>
<dbReference type="EMBL" id="JAAXZR010000007">
    <property type="protein sequence ID" value="NLT78971.1"/>
    <property type="molecule type" value="Genomic_DNA"/>
</dbReference>
<feature type="compositionally biased region" description="Polar residues" evidence="5">
    <location>
        <begin position="30"/>
        <end position="55"/>
    </location>
</feature>
<evidence type="ECO:0000256" key="5">
    <source>
        <dbReference type="SAM" id="MobiDB-lite"/>
    </source>
</evidence>
<dbReference type="SUPFAM" id="SSF52540">
    <property type="entry name" value="P-loop containing nucleoside triphosphate hydrolases"/>
    <property type="match status" value="2"/>
</dbReference>
<proteinExistence type="inferred from homology"/>
<feature type="region of interest" description="Disordered" evidence="5">
    <location>
        <begin position="522"/>
        <end position="542"/>
    </location>
</feature>
<feature type="domain" description="ABC transporter" evidence="6">
    <location>
        <begin position="314"/>
        <end position="540"/>
    </location>
</feature>